<feature type="compositionally biased region" description="Polar residues" evidence="7">
    <location>
        <begin position="292"/>
        <end position="308"/>
    </location>
</feature>
<feature type="compositionally biased region" description="Low complexity" evidence="7">
    <location>
        <begin position="165"/>
        <end position="176"/>
    </location>
</feature>
<protein>
    <recommendedName>
        <fullName evidence="3">Arginine/serine-rich protein 1</fullName>
    </recommendedName>
</protein>
<evidence type="ECO:0000313" key="9">
    <source>
        <dbReference type="Proteomes" id="UP000291022"/>
    </source>
</evidence>
<dbReference type="GO" id="GO:0005634">
    <property type="term" value="C:nucleus"/>
    <property type="evidence" value="ECO:0007669"/>
    <property type="project" value="UniProtKB-SubCell"/>
</dbReference>
<dbReference type="PANTHER" id="PTHR47622:SF1">
    <property type="entry name" value="ARGININE_SERINE-RICH PROTEIN 1"/>
    <property type="match status" value="1"/>
</dbReference>
<reference evidence="8" key="3">
    <citation type="submission" date="2025-09" db="UniProtKB">
        <authorList>
            <consortium name="Ensembl"/>
        </authorList>
    </citation>
    <scope>IDENTIFICATION</scope>
</reference>
<evidence type="ECO:0000256" key="3">
    <source>
        <dbReference type="ARBA" id="ARBA00018147"/>
    </source>
</evidence>
<evidence type="ECO:0000256" key="4">
    <source>
        <dbReference type="ARBA" id="ARBA00022553"/>
    </source>
</evidence>
<feature type="compositionally biased region" description="Polar residues" evidence="7">
    <location>
        <begin position="48"/>
        <end position="57"/>
    </location>
</feature>
<name>A0A452SM44_URSAM</name>
<dbReference type="InterPro" id="IPR029656">
    <property type="entry name" value="RSRP1"/>
</dbReference>
<dbReference type="Pfam" id="PF17069">
    <property type="entry name" value="RSRP"/>
    <property type="match status" value="1"/>
</dbReference>
<evidence type="ECO:0000256" key="7">
    <source>
        <dbReference type="SAM" id="MobiDB-lite"/>
    </source>
</evidence>
<evidence type="ECO:0000256" key="1">
    <source>
        <dbReference type="ARBA" id="ARBA00004123"/>
    </source>
</evidence>
<dbReference type="OMA" id="YGQWIPV"/>
<dbReference type="PANTHER" id="PTHR47622">
    <property type="entry name" value="ARGININE/SERINE-RICH PROTEIN 1"/>
    <property type="match status" value="1"/>
</dbReference>
<reference evidence="9" key="1">
    <citation type="submission" date="2016-06" db="EMBL/GenBank/DDBJ databases">
        <title>De novo assembly and RNA-Seq shows season-dependent expression and editing in black bear kidneys.</title>
        <authorList>
            <person name="Korstanje R."/>
            <person name="Srivastava A."/>
            <person name="Sarsani V.K."/>
            <person name="Sheehan S.M."/>
            <person name="Seger R.L."/>
            <person name="Barter M.E."/>
            <person name="Lindqvist C."/>
            <person name="Brody L.C."/>
            <person name="Mullikin J.C."/>
        </authorList>
    </citation>
    <scope>NUCLEOTIDE SEQUENCE [LARGE SCALE GENOMIC DNA]</scope>
</reference>
<feature type="compositionally biased region" description="Low complexity" evidence="7">
    <location>
        <begin position="82"/>
        <end position="117"/>
    </location>
</feature>
<keyword evidence="4" id="KW-0597">Phosphoprotein</keyword>
<feature type="compositionally biased region" description="Basic and acidic residues" evidence="7">
    <location>
        <begin position="282"/>
        <end position="291"/>
    </location>
</feature>
<evidence type="ECO:0000313" key="8">
    <source>
        <dbReference type="Ensembl" id="ENSUAMP00000033734.1"/>
    </source>
</evidence>
<evidence type="ECO:0000256" key="2">
    <source>
        <dbReference type="ARBA" id="ARBA00009534"/>
    </source>
</evidence>
<sequence>MAGRAGWPLGSPPPGVGAAQLVSWLGARPRDSLPVPPRPVVFRRRVSGQGSSETEGSLQPRAEMSQYVNDLWPGSPQDKESPSTSRSGRSSRLSSASRSRSSSGSARSGSSGSSRASSRVRTRRRSRSRSWSRRLHQRKYRRYSRSYSRSRSRSRGRRYRDRRCGASGRYRQSPSRPRSRSRSRSRGRSYYRRASALPRGRRFYGFGRSVCPEEPRGKRMSCLVFVDRMELLEIAKANAAKALGTANFDLPASIRKVLASKETNHGTAVPNSGAKFELSEKLGEDGTKNPSEKPSQQKSIVFSSNNSVAKPMLQKSAKATAEETSSGFPKIDEKKSPYGLWVPV</sequence>
<feature type="compositionally biased region" description="Basic residues" evidence="7">
    <location>
        <begin position="118"/>
        <end position="161"/>
    </location>
</feature>
<reference evidence="8" key="2">
    <citation type="submission" date="2025-08" db="UniProtKB">
        <authorList>
            <consortium name="Ensembl"/>
        </authorList>
    </citation>
    <scope>IDENTIFICATION</scope>
</reference>
<comment type="subcellular location">
    <subcellularLocation>
        <location evidence="1">Nucleus</location>
    </subcellularLocation>
</comment>
<feature type="compositionally biased region" description="Basic residues" evidence="7">
    <location>
        <begin position="177"/>
        <end position="191"/>
    </location>
</feature>
<dbReference type="Proteomes" id="UP000291022">
    <property type="component" value="Unassembled WGS sequence"/>
</dbReference>
<accession>A0A452SM44</accession>
<feature type="region of interest" description="Disordered" evidence="7">
    <location>
        <begin position="28"/>
        <end position="194"/>
    </location>
</feature>
<dbReference type="GeneTree" id="ENSGT00730000111390"/>
<feature type="region of interest" description="Disordered" evidence="7">
    <location>
        <begin position="282"/>
        <end position="344"/>
    </location>
</feature>
<keyword evidence="5" id="KW-0539">Nucleus</keyword>
<comment type="function">
    <text evidence="6">Probably acts as a spliceosomal factor that contributes to spliceosome assembly and regulates the isoform switching of proteins such as PARP6.</text>
</comment>
<evidence type="ECO:0000256" key="5">
    <source>
        <dbReference type="ARBA" id="ARBA00023242"/>
    </source>
</evidence>
<dbReference type="AlphaFoldDB" id="A0A452SM44"/>
<proteinExistence type="inferred from homology"/>
<organism evidence="8 9">
    <name type="scientific">Ursus americanus</name>
    <name type="common">American black bear</name>
    <name type="synonym">Euarctos americanus</name>
    <dbReference type="NCBI Taxonomy" id="9643"/>
    <lineage>
        <taxon>Eukaryota</taxon>
        <taxon>Metazoa</taxon>
        <taxon>Chordata</taxon>
        <taxon>Craniata</taxon>
        <taxon>Vertebrata</taxon>
        <taxon>Euteleostomi</taxon>
        <taxon>Mammalia</taxon>
        <taxon>Eutheria</taxon>
        <taxon>Laurasiatheria</taxon>
        <taxon>Carnivora</taxon>
        <taxon>Caniformia</taxon>
        <taxon>Ursidae</taxon>
        <taxon>Ursus</taxon>
    </lineage>
</organism>
<dbReference type="Ensembl" id="ENSUAMT00000037573.1">
    <property type="protein sequence ID" value="ENSUAMP00000033734.1"/>
    <property type="gene ID" value="ENSUAMG00000025691.1"/>
</dbReference>
<keyword evidence="9" id="KW-1185">Reference proteome</keyword>
<evidence type="ECO:0000256" key="6">
    <source>
        <dbReference type="ARBA" id="ARBA00034666"/>
    </source>
</evidence>
<gene>
    <name evidence="8" type="primary">RSRP1</name>
</gene>
<comment type="similarity">
    <text evidence="2">Belongs to the RSRP family.</text>
</comment>
<dbReference type="GO" id="GO:0000245">
    <property type="term" value="P:spliceosomal complex assembly"/>
    <property type="evidence" value="ECO:0007669"/>
    <property type="project" value="Ensembl"/>
</dbReference>
<dbReference type="STRING" id="9643.ENSUAMP00000033734"/>